<dbReference type="AlphaFoldDB" id="A0A9W8HY54"/>
<feature type="region of interest" description="Disordered" evidence="1">
    <location>
        <begin position="1"/>
        <end position="20"/>
    </location>
</feature>
<name>A0A9W8HY54_9FUNG</name>
<evidence type="ECO:0000313" key="2">
    <source>
        <dbReference type="EMBL" id="KAJ2802077.1"/>
    </source>
</evidence>
<dbReference type="Proteomes" id="UP001140094">
    <property type="component" value="Unassembled WGS sequence"/>
</dbReference>
<accession>A0A9W8HY54</accession>
<comment type="caution">
    <text evidence="2">The sequence shown here is derived from an EMBL/GenBank/DDBJ whole genome shotgun (WGS) entry which is preliminary data.</text>
</comment>
<keyword evidence="3" id="KW-1185">Reference proteome</keyword>
<proteinExistence type="predicted"/>
<gene>
    <name evidence="2" type="ORF">H4R20_003421</name>
</gene>
<protein>
    <submittedName>
        <fullName evidence="2">Uncharacterized protein</fullName>
    </submittedName>
</protein>
<evidence type="ECO:0000256" key="1">
    <source>
        <dbReference type="SAM" id="MobiDB-lite"/>
    </source>
</evidence>
<dbReference type="EMBL" id="JANBUO010000712">
    <property type="protein sequence ID" value="KAJ2802077.1"/>
    <property type="molecule type" value="Genomic_DNA"/>
</dbReference>
<feature type="region of interest" description="Disordered" evidence="1">
    <location>
        <begin position="36"/>
        <end position="57"/>
    </location>
</feature>
<organism evidence="2 3">
    <name type="scientific">Coemansia guatemalensis</name>
    <dbReference type="NCBI Taxonomy" id="2761395"/>
    <lineage>
        <taxon>Eukaryota</taxon>
        <taxon>Fungi</taxon>
        <taxon>Fungi incertae sedis</taxon>
        <taxon>Zoopagomycota</taxon>
        <taxon>Kickxellomycotina</taxon>
        <taxon>Kickxellomycetes</taxon>
        <taxon>Kickxellales</taxon>
        <taxon>Kickxellaceae</taxon>
        <taxon>Coemansia</taxon>
    </lineage>
</organism>
<feature type="compositionally biased region" description="Gly residues" evidence="1">
    <location>
        <begin position="42"/>
        <end position="51"/>
    </location>
</feature>
<sequence>MTSTGTTNASWPAAGQSHQDTIAAGLQRQLDELRELVRRGGSNDGDGGGSGDPQDKCALETMRRLQNENEQQRVRIIHLLRALDNKDRLIHQLHIELGK</sequence>
<evidence type="ECO:0000313" key="3">
    <source>
        <dbReference type="Proteomes" id="UP001140094"/>
    </source>
</evidence>
<reference evidence="2" key="1">
    <citation type="submission" date="2022-07" db="EMBL/GenBank/DDBJ databases">
        <title>Phylogenomic reconstructions and comparative analyses of Kickxellomycotina fungi.</title>
        <authorList>
            <person name="Reynolds N.K."/>
            <person name="Stajich J.E."/>
            <person name="Barry K."/>
            <person name="Grigoriev I.V."/>
            <person name="Crous P."/>
            <person name="Smith M.E."/>
        </authorList>
    </citation>
    <scope>NUCLEOTIDE SEQUENCE</scope>
    <source>
        <strain evidence="2">NRRL 1565</strain>
    </source>
</reference>
<dbReference type="OrthoDB" id="2405052at2759"/>